<proteinExistence type="predicted"/>
<dbReference type="Proteomes" id="UP000184498">
    <property type="component" value="Unassembled WGS sequence"/>
</dbReference>
<dbReference type="EMBL" id="FRAM01000001">
    <property type="protein sequence ID" value="SHK12670.1"/>
    <property type="molecule type" value="Genomic_DNA"/>
</dbReference>
<dbReference type="AlphaFoldDB" id="A0A1M6PXM2"/>
<evidence type="ECO:0000313" key="3">
    <source>
        <dbReference type="Proteomes" id="UP000184498"/>
    </source>
</evidence>
<accession>A0A1M6PXM2</accession>
<protein>
    <recommendedName>
        <fullName evidence="4">50S ribosomal protein L27</fullName>
    </recommendedName>
</protein>
<name>A0A1M6PXM2_9FLAO</name>
<gene>
    <name evidence="2" type="ORF">SAMN05444371_1384</name>
</gene>
<dbReference type="STRING" id="216903.SAMN05444371_1384"/>
<feature type="transmembrane region" description="Helical" evidence="1">
    <location>
        <begin position="121"/>
        <end position="141"/>
    </location>
</feature>
<feature type="transmembrane region" description="Helical" evidence="1">
    <location>
        <begin position="14"/>
        <end position="36"/>
    </location>
</feature>
<keyword evidence="1" id="KW-1133">Transmembrane helix</keyword>
<dbReference type="RefSeq" id="WP_072997018.1">
    <property type="nucleotide sequence ID" value="NZ_FRAM01000001.1"/>
</dbReference>
<organism evidence="2 3">
    <name type="scientific">Epilithonimonas mollis</name>
    <dbReference type="NCBI Taxonomy" id="216903"/>
    <lineage>
        <taxon>Bacteria</taxon>
        <taxon>Pseudomonadati</taxon>
        <taxon>Bacteroidota</taxon>
        <taxon>Flavobacteriia</taxon>
        <taxon>Flavobacteriales</taxon>
        <taxon>Weeksellaceae</taxon>
        <taxon>Chryseobacterium group</taxon>
        <taxon>Epilithonimonas</taxon>
    </lineage>
</organism>
<reference evidence="3" key="1">
    <citation type="submission" date="2016-11" db="EMBL/GenBank/DDBJ databases">
        <authorList>
            <person name="Varghese N."/>
            <person name="Submissions S."/>
        </authorList>
    </citation>
    <scope>NUCLEOTIDE SEQUENCE [LARGE SCALE GENOMIC DNA]</scope>
    <source>
        <strain evidence="3">DSM 18016</strain>
    </source>
</reference>
<keyword evidence="1" id="KW-0472">Membrane</keyword>
<feature type="transmembrane region" description="Helical" evidence="1">
    <location>
        <begin position="90"/>
        <end position="109"/>
    </location>
</feature>
<dbReference type="OrthoDB" id="329514at2"/>
<evidence type="ECO:0008006" key="4">
    <source>
        <dbReference type="Google" id="ProtNLM"/>
    </source>
</evidence>
<evidence type="ECO:0000256" key="1">
    <source>
        <dbReference type="SAM" id="Phobius"/>
    </source>
</evidence>
<keyword evidence="1" id="KW-0812">Transmembrane</keyword>
<keyword evidence="3" id="KW-1185">Reference proteome</keyword>
<evidence type="ECO:0000313" key="2">
    <source>
        <dbReference type="EMBL" id="SHK12670.1"/>
    </source>
</evidence>
<feature type="transmembrane region" description="Helical" evidence="1">
    <location>
        <begin position="48"/>
        <end position="70"/>
    </location>
</feature>
<sequence length="146" mass="16413">MEFYKIFLNAHKGFAYLELALVAAFLILLLVTMFGYSGKISKPFRKVTLFTMVFFHIQFLVGISLLFIFSPGFKAALNAGSLMKDPYARFQYVEHPFSMLIAAVIMTIVNKKVKSNDKLTIPVVSLGLVAVALFVFAFPWARVFGI</sequence>